<evidence type="ECO:0000256" key="1">
    <source>
        <dbReference type="ARBA" id="ARBA00004370"/>
    </source>
</evidence>
<protein>
    <submittedName>
        <fullName evidence="6">Magnesium-transporting ATPase (P-type)</fullName>
    </submittedName>
</protein>
<organism evidence="6 7">
    <name type="scientific">Saccharopolyspora phatthalungensis</name>
    <dbReference type="NCBI Taxonomy" id="664693"/>
    <lineage>
        <taxon>Bacteria</taxon>
        <taxon>Bacillati</taxon>
        <taxon>Actinomycetota</taxon>
        <taxon>Actinomycetes</taxon>
        <taxon>Pseudonocardiales</taxon>
        <taxon>Pseudonocardiaceae</taxon>
        <taxon>Saccharopolyspora</taxon>
    </lineage>
</organism>
<dbReference type="SUPFAM" id="SSF81660">
    <property type="entry name" value="Metal cation-transporting ATPase, ATP-binding domain N"/>
    <property type="match status" value="1"/>
</dbReference>
<evidence type="ECO:0000313" key="6">
    <source>
        <dbReference type="EMBL" id="MBB5157548.1"/>
    </source>
</evidence>
<dbReference type="GO" id="GO:0005388">
    <property type="term" value="F:P-type calcium transporter activity"/>
    <property type="evidence" value="ECO:0007669"/>
    <property type="project" value="TreeGrafter"/>
</dbReference>
<evidence type="ECO:0000256" key="4">
    <source>
        <dbReference type="ARBA" id="ARBA00022989"/>
    </source>
</evidence>
<dbReference type="Gene3D" id="1.20.1110.10">
    <property type="entry name" value="Calcium-transporting ATPase, transmembrane domain"/>
    <property type="match status" value="1"/>
</dbReference>
<dbReference type="InterPro" id="IPR001757">
    <property type="entry name" value="P_typ_ATPase"/>
</dbReference>
<dbReference type="PANTHER" id="PTHR24093">
    <property type="entry name" value="CATION TRANSPORTING ATPASE"/>
    <property type="match status" value="1"/>
</dbReference>
<dbReference type="Proteomes" id="UP000584374">
    <property type="component" value="Unassembled WGS sequence"/>
</dbReference>
<keyword evidence="2" id="KW-0812">Transmembrane</keyword>
<proteinExistence type="predicted"/>
<dbReference type="NCBIfam" id="TIGR01494">
    <property type="entry name" value="ATPase_P-type"/>
    <property type="match status" value="1"/>
</dbReference>
<dbReference type="InterPro" id="IPR023298">
    <property type="entry name" value="ATPase_P-typ_TM_dom_sf"/>
</dbReference>
<dbReference type="EMBL" id="JACHIW010000001">
    <property type="protein sequence ID" value="MBB5157548.1"/>
    <property type="molecule type" value="Genomic_DNA"/>
</dbReference>
<dbReference type="InterPro" id="IPR023299">
    <property type="entry name" value="ATPase_P-typ_cyto_dom_N"/>
</dbReference>
<keyword evidence="5" id="KW-0472">Membrane</keyword>
<dbReference type="GO" id="GO:0005886">
    <property type="term" value="C:plasma membrane"/>
    <property type="evidence" value="ECO:0007669"/>
    <property type="project" value="TreeGrafter"/>
</dbReference>
<name>A0A840QFP4_9PSEU</name>
<evidence type="ECO:0000256" key="3">
    <source>
        <dbReference type="ARBA" id="ARBA00022842"/>
    </source>
</evidence>
<dbReference type="RefSeq" id="WP_281399484.1">
    <property type="nucleotide sequence ID" value="NZ_JACHIW010000001.1"/>
</dbReference>
<reference evidence="6 7" key="1">
    <citation type="submission" date="2020-08" db="EMBL/GenBank/DDBJ databases">
        <title>Sequencing the genomes of 1000 actinobacteria strains.</title>
        <authorList>
            <person name="Klenk H.-P."/>
        </authorList>
    </citation>
    <scope>NUCLEOTIDE SEQUENCE [LARGE SCALE GENOMIC DNA]</scope>
    <source>
        <strain evidence="6 7">DSM 45584</strain>
    </source>
</reference>
<dbReference type="AlphaFoldDB" id="A0A840QFP4"/>
<dbReference type="PROSITE" id="PS00154">
    <property type="entry name" value="ATPASE_E1_E2"/>
    <property type="match status" value="1"/>
</dbReference>
<accession>A0A840QFP4</accession>
<dbReference type="Pfam" id="PF13246">
    <property type="entry name" value="Cation_ATPase"/>
    <property type="match status" value="1"/>
</dbReference>
<dbReference type="Gene3D" id="3.40.1110.10">
    <property type="entry name" value="Calcium-transporting ATPase, cytoplasmic domain N"/>
    <property type="match status" value="1"/>
</dbReference>
<comment type="caution">
    <text evidence="6">The sequence shown here is derived from an EMBL/GenBank/DDBJ whole genome shotgun (WGS) entry which is preliminary data.</text>
</comment>
<evidence type="ECO:0000256" key="2">
    <source>
        <dbReference type="ARBA" id="ARBA00022692"/>
    </source>
</evidence>
<evidence type="ECO:0000313" key="7">
    <source>
        <dbReference type="Proteomes" id="UP000584374"/>
    </source>
</evidence>
<comment type="subcellular location">
    <subcellularLocation>
        <location evidence="1">Membrane</location>
    </subcellularLocation>
</comment>
<sequence length="265" mass="28036">MFTAAVALAVGAIPEGLPAAVTITLAIGVARMARRRAVIRRLPAVETLGSTTVIGSDKTGTLTENQMTVRTVWTPDDRFDVTGSGYAADGTVLDSTGQAEAMVNSEALRWCLLAGASCNDATLISRDGRPGVVGDPTEGAMLVVAGKAGLDLDTDVAHAFPRTAVIPFSSERQYMATLHEEAAHHRYVVFAKGAIERILALCADEMAADGTVEPLDRQAVVTAADDLGGAAHLARWCRGSRRRYGQPHVRVVRKSTVERIVVSLS</sequence>
<gene>
    <name evidence="6" type="ORF">BJ970_005082</name>
</gene>
<dbReference type="GO" id="GO:0016887">
    <property type="term" value="F:ATP hydrolysis activity"/>
    <property type="evidence" value="ECO:0007669"/>
    <property type="project" value="InterPro"/>
</dbReference>
<dbReference type="SUPFAM" id="SSF81665">
    <property type="entry name" value="Calcium ATPase, transmembrane domain M"/>
    <property type="match status" value="1"/>
</dbReference>
<dbReference type="InterPro" id="IPR018303">
    <property type="entry name" value="ATPase_P-typ_P_site"/>
</dbReference>
<dbReference type="PANTHER" id="PTHR24093:SF506">
    <property type="entry name" value="CATION-TRANSPORTING ATPASE PMA1"/>
    <property type="match status" value="1"/>
</dbReference>
<keyword evidence="3" id="KW-0460">Magnesium</keyword>
<dbReference type="GO" id="GO:0005524">
    <property type="term" value="F:ATP binding"/>
    <property type="evidence" value="ECO:0007669"/>
    <property type="project" value="InterPro"/>
</dbReference>
<keyword evidence="7" id="KW-1185">Reference proteome</keyword>
<keyword evidence="4" id="KW-1133">Transmembrane helix</keyword>
<dbReference type="PRINTS" id="PR00121">
    <property type="entry name" value="NAKATPASE"/>
</dbReference>
<evidence type="ECO:0000256" key="5">
    <source>
        <dbReference type="ARBA" id="ARBA00023136"/>
    </source>
</evidence>